<dbReference type="AlphaFoldDB" id="A0A6G1DUC9"/>
<feature type="region of interest" description="Disordered" evidence="1">
    <location>
        <begin position="50"/>
        <end position="72"/>
    </location>
</feature>
<evidence type="ECO:0000313" key="3">
    <source>
        <dbReference type="Proteomes" id="UP000479710"/>
    </source>
</evidence>
<feature type="compositionally biased region" description="Polar residues" evidence="1">
    <location>
        <begin position="62"/>
        <end position="72"/>
    </location>
</feature>
<gene>
    <name evidence="2" type="ORF">E2562_039049</name>
</gene>
<name>A0A6G1DUC9_9ORYZ</name>
<reference evidence="2 3" key="1">
    <citation type="submission" date="2019-11" db="EMBL/GenBank/DDBJ databases">
        <title>Whole genome sequence of Oryza granulata.</title>
        <authorList>
            <person name="Li W."/>
        </authorList>
    </citation>
    <scope>NUCLEOTIDE SEQUENCE [LARGE SCALE GENOMIC DNA]</scope>
    <source>
        <strain evidence="3">cv. Menghai</strain>
        <tissue evidence="2">Leaf</tissue>
    </source>
</reference>
<comment type="caution">
    <text evidence="2">The sequence shown here is derived from an EMBL/GenBank/DDBJ whole genome shotgun (WGS) entry which is preliminary data.</text>
</comment>
<evidence type="ECO:0000313" key="2">
    <source>
        <dbReference type="EMBL" id="KAF0915812.1"/>
    </source>
</evidence>
<proteinExistence type="predicted"/>
<protein>
    <submittedName>
        <fullName evidence="2">Uncharacterized protein</fullName>
    </submittedName>
</protein>
<keyword evidence="3" id="KW-1185">Reference proteome</keyword>
<accession>A0A6G1DUC9</accession>
<feature type="region of interest" description="Disordered" evidence="1">
    <location>
        <begin position="1"/>
        <end position="20"/>
    </location>
</feature>
<organism evidence="2 3">
    <name type="scientific">Oryza meyeriana var. granulata</name>
    <dbReference type="NCBI Taxonomy" id="110450"/>
    <lineage>
        <taxon>Eukaryota</taxon>
        <taxon>Viridiplantae</taxon>
        <taxon>Streptophyta</taxon>
        <taxon>Embryophyta</taxon>
        <taxon>Tracheophyta</taxon>
        <taxon>Spermatophyta</taxon>
        <taxon>Magnoliopsida</taxon>
        <taxon>Liliopsida</taxon>
        <taxon>Poales</taxon>
        <taxon>Poaceae</taxon>
        <taxon>BOP clade</taxon>
        <taxon>Oryzoideae</taxon>
        <taxon>Oryzeae</taxon>
        <taxon>Oryzinae</taxon>
        <taxon>Oryza</taxon>
        <taxon>Oryza meyeriana</taxon>
    </lineage>
</organism>
<sequence>MVVRQGRGCGRAPLDPGSGGGMVGLVDLTAASCEGGVSGGVVPLPLSWRGLGTADQEPARNGGSSTLELRRC</sequence>
<dbReference type="Proteomes" id="UP000479710">
    <property type="component" value="Unassembled WGS sequence"/>
</dbReference>
<evidence type="ECO:0000256" key="1">
    <source>
        <dbReference type="SAM" id="MobiDB-lite"/>
    </source>
</evidence>
<dbReference type="EMBL" id="SPHZ02000006">
    <property type="protein sequence ID" value="KAF0915812.1"/>
    <property type="molecule type" value="Genomic_DNA"/>
</dbReference>